<gene>
    <name evidence="1" type="ORF">K488DRAFT_76271</name>
</gene>
<reference evidence="1" key="1">
    <citation type="submission" date="2021-02" db="EMBL/GenBank/DDBJ databases">
        <authorList>
            <consortium name="DOE Joint Genome Institute"/>
            <person name="Ahrendt S."/>
            <person name="Looney B.P."/>
            <person name="Miyauchi S."/>
            <person name="Morin E."/>
            <person name="Drula E."/>
            <person name="Courty P.E."/>
            <person name="Chicoki N."/>
            <person name="Fauchery L."/>
            <person name="Kohler A."/>
            <person name="Kuo A."/>
            <person name="Labutti K."/>
            <person name="Pangilinan J."/>
            <person name="Lipzen A."/>
            <person name="Riley R."/>
            <person name="Andreopoulos W."/>
            <person name="He G."/>
            <person name="Johnson J."/>
            <person name="Barry K.W."/>
            <person name="Grigoriev I.V."/>
            <person name="Nagy L."/>
            <person name="Hibbett D."/>
            <person name="Henrissat B."/>
            <person name="Matheny P.B."/>
            <person name="Labbe J."/>
            <person name="Martin F."/>
        </authorList>
    </citation>
    <scope>NUCLEOTIDE SEQUENCE</scope>
    <source>
        <strain evidence="1">EC-137</strain>
    </source>
</reference>
<accession>A0ACB8QVT5</accession>
<evidence type="ECO:0000313" key="1">
    <source>
        <dbReference type="EMBL" id="KAI0035923.1"/>
    </source>
</evidence>
<organism evidence="1 2">
    <name type="scientific">Vararia minispora EC-137</name>
    <dbReference type="NCBI Taxonomy" id="1314806"/>
    <lineage>
        <taxon>Eukaryota</taxon>
        <taxon>Fungi</taxon>
        <taxon>Dikarya</taxon>
        <taxon>Basidiomycota</taxon>
        <taxon>Agaricomycotina</taxon>
        <taxon>Agaricomycetes</taxon>
        <taxon>Russulales</taxon>
        <taxon>Lachnocladiaceae</taxon>
        <taxon>Vararia</taxon>
    </lineage>
</organism>
<name>A0ACB8QVT5_9AGAM</name>
<sequence>MIKQLNEAHQPHTEAPWQIEGKDVGHVSLVAQVVQVKPQATNTVYWLDDSTGRIEARRWRDSGVETEEDPIDNIESNSWVRVTGLMKTYNNKRHLSQVAIRPVTDPNEIWYHLADVIVVTLMSERGAPGQPSQSHTQAASNGLTASAYTAQSSGNSGNSEYAGLPRVQRAILEWIQAQVPCDEGFHIKVISRSVQATEDEFAQALDQLMENGHVFTTTNDTHVALAQ</sequence>
<evidence type="ECO:0000313" key="2">
    <source>
        <dbReference type="Proteomes" id="UP000814128"/>
    </source>
</evidence>
<reference evidence="1" key="2">
    <citation type="journal article" date="2022" name="New Phytol.">
        <title>Evolutionary transition to the ectomycorrhizal habit in the genomes of a hyperdiverse lineage of mushroom-forming fungi.</title>
        <authorList>
            <person name="Looney B."/>
            <person name="Miyauchi S."/>
            <person name="Morin E."/>
            <person name="Drula E."/>
            <person name="Courty P.E."/>
            <person name="Kohler A."/>
            <person name="Kuo A."/>
            <person name="LaButti K."/>
            <person name="Pangilinan J."/>
            <person name="Lipzen A."/>
            <person name="Riley R."/>
            <person name="Andreopoulos W."/>
            <person name="He G."/>
            <person name="Johnson J."/>
            <person name="Nolan M."/>
            <person name="Tritt A."/>
            <person name="Barry K.W."/>
            <person name="Grigoriev I.V."/>
            <person name="Nagy L.G."/>
            <person name="Hibbett D."/>
            <person name="Henrissat B."/>
            <person name="Matheny P.B."/>
            <person name="Labbe J."/>
            <person name="Martin F.M."/>
        </authorList>
    </citation>
    <scope>NUCLEOTIDE SEQUENCE</scope>
    <source>
        <strain evidence="1">EC-137</strain>
    </source>
</reference>
<proteinExistence type="predicted"/>
<dbReference type="Proteomes" id="UP000814128">
    <property type="component" value="Unassembled WGS sequence"/>
</dbReference>
<comment type="caution">
    <text evidence="1">The sequence shown here is derived from an EMBL/GenBank/DDBJ whole genome shotgun (WGS) entry which is preliminary data.</text>
</comment>
<keyword evidence="2" id="KW-1185">Reference proteome</keyword>
<dbReference type="EMBL" id="MU273477">
    <property type="protein sequence ID" value="KAI0035923.1"/>
    <property type="molecule type" value="Genomic_DNA"/>
</dbReference>
<protein>
    <submittedName>
        <fullName evidence="1">Uncharacterized protein</fullName>
    </submittedName>
</protein>